<keyword evidence="5" id="KW-1185">Reference proteome</keyword>
<reference evidence="4 5" key="1">
    <citation type="submission" date="2024-06" db="EMBL/GenBank/DDBJ databases">
        <authorList>
            <person name="Kraege A."/>
            <person name="Thomma B."/>
        </authorList>
    </citation>
    <scope>NUCLEOTIDE SEQUENCE [LARGE SCALE GENOMIC DNA]</scope>
</reference>
<evidence type="ECO:0000256" key="2">
    <source>
        <dbReference type="ARBA" id="ARBA00022603"/>
    </source>
</evidence>
<name>A0ABP1G191_9CHLO</name>
<sequence length="326" mass="36454">MTATDPSQKLTAVAQTAMLVAAARLAEARHDNPVLKDELLEVMIGSSKEVIAAMNQCIEETQQQEAEDGVKHVASFTSVRMRFGDEQLLQFRASHDTFQVIILGAGLDTRPWRLNLGPGVNVIDIDQKDMTEFKRARLLAVDAQLLPVGAHRFPLRCGAWKGLPLDLTGSWLPSLMQSWPSTDVPSVWVAEGLFYYMDEEAGSALLKSMASVSTPDSMLIMTHLNHALFSASQRFVADREFPTDEKIQSFYSTWKSGMPEDVSGHLASCGWRVKSQQLMSDIHKEYGVTLARWKNTTEMRRKYEPELGTLDYWVVVASPEPVVHEI</sequence>
<dbReference type="Gene3D" id="3.40.50.150">
    <property type="entry name" value="Vaccinia Virus protein VP39"/>
    <property type="match status" value="1"/>
</dbReference>
<organism evidence="4 5">
    <name type="scientific">Coccomyxa viridis</name>
    <dbReference type="NCBI Taxonomy" id="1274662"/>
    <lineage>
        <taxon>Eukaryota</taxon>
        <taxon>Viridiplantae</taxon>
        <taxon>Chlorophyta</taxon>
        <taxon>core chlorophytes</taxon>
        <taxon>Trebouxiophyceae</taxon>
        <taxon>Trebouxiophyceae incertae sedis</taxon>
        <taxon>Coccomyxaceae</taxon>
        <taxon>Coccomyxa</taxon>
    </lineage>
</organism>
<evidence type="ECO:0000256" key="3">
    <source>
        <dbReference type="ARBA" id="ARBA00022679"/>
    </source>
</evidence>
<accession>A0ABP1G191</accession>
<dbReference type="SUPFAM" id="SSF53335">
    <property type="entry name" value="S-adenosyl-L-methionine-dependent methyltransferases"/>
    <property type="match status" value="1"/>
</dbReference>
<dbReference type="Pfam" id="PF04072">
    <property type="entry name" value="LCM"/>
    <property type="match status" value="1"/>
</dbReference>
<dbReference type="EMBL" id="CAXHTA020000012">
    <property type="protein sequence ID" value="CAL5225036.1"/>
    <property type="molecule type" value="Genomic_DNA"/>
</dbReference>
<comment type="caution">
    <text evidence="4">The sequence shown here is derived from an EMBL/GenBank/DDBJ whole genome shotgun (WGS) entry which is preliminary data.</text>
</comment>
<keyword evidence="3" id="KW-0808">Transferase</keyword>
<dbReference type="InterPro" id="IPR007213">
    <property type="entry name" value="Ppm1/Ppm2/Tcmp"/>
</dbReference>
<dbReference type="Proteomes" id="UP001497392">
    <property type="component" value="Unassembled WGS sequence"/>
</dbReference>
<protein>
    <submittedName>
        <fullName evidence="4">G7814 protein</fullName>
    </submittedName>
</protein>
<dbReference type="InterPro" id="IPR011610">
    <property type="entry name" value="SAM_mthyl_Trfase_ML2640-like"/>
</dbReference>
<evidence type="ECO:0000256" key="1">
    <source>
        <dbReference type="ARBA" id="ARBA00008138"/>
    </source>
</evidence>
<dbReference type="PANTHER" id="PTHR43619:SF2">
    <property type="entry name" value="S-ADENOSYL-L-METHIONINE-DEPENDENT METHYLTRANSFERASES SUPERFAMILY PROTEIN"/>
    <property type="match status" value="1"/>
</dbReference>
<gene>
    <name evidence="4" type="primary">g7814</name>
    <name evidence="4" type="ORF">VP750_LOCUS6695</name>
</gene>
<dbReference type="InterPro" id="IPR029063">
    <property type="entry name" value="SAM-dependent_MTases_sf"/>
</dbReference>
<comment type="similarity">
    <text evidence="1">Belongs to the UPF0677 family.</text>
</comment>
<keyword evidence="2" id="KW-0489">Methyltransferase</keyword>
<evidence type="ECO:0000313" key="5">
    <source>
        <dbReference type="Proteomes" id="UP001497392"/>
    </source>
</evidence>
<dbReference type="PANTHER" id="PTHR43619">
    <property type="entry name" value="S-ADENOSYL-L-METHIONINE-DEPENDENT METHYLTRANSFERASE YKTD-RELATED"/>
    <property type="match status" value="1"/>
</dbReference>
<dbReference type="NCBIfam" id="TIGR00027">
    <property type="entry name" value="mthyl_TIGR00027"/>
    <property type="match status" value="1"/>
</dbReference>
<proteinExistence type="inferred from homology"/>
<evidence type="ECO:0000313" key="4">
    <source>
        <dbReference type="EMBL" id="CAL5225036.1"/>
    </source>
</evidence>